<reference evidence="2" key="1">
    <citation type="journal article" date="2016" name="Genome Biol. Evol.">
        <title>Comparative 'omics' of the Fusarium fujikuroi species complex highlights differences in genetic potential and metabolite synthesis.</title>
        <authorList>
            <person name="Niehaus E.-M."/>
            <person name="Muensterkoetter M."/>
            <person name="Proctor R.H."/>
            <person name="Brown D.W."/>
            <person name="Sharon A."/>
            <person name="Idan Y."/>
            <person name="Oren-Young L."/>
            <person name="Sieber C.M."/>
            <person name="Novak O."/>
            <person name="Pencik A."/>
            <person name="Tarkowska D."/>
            <person name="Hromadova K."/>
            <person name="Freeman S."/>
            <person name="Maymon M."/>
            <person name="Elazar M."/>
            <person name="Youssef S.A."/>
            <person name="El-Shabrawy E.S.M."/>
            <person name="Shalaby A.B.A."/>
            <person name="Houterman P."/>
            <person name="Brock N.L."/>
            <person name="Burkhardt I."/>
            <person name="Tsavkelova E.A."/>
            <person name="Dickschat J.S."/>
            <person name="Galuszka P."/>
            <person name="Gueldener U."/>
            <person name="Tudzynski B."/>
        </authorList>
    </citation>
    <scope>NUCLEOTIDE SEQUENCE [LARGE SCALE GENOMIC DNA]</scope>
    <source>
        <strain evidence="2">MRC7560</strain>
    </source>
</reference>
<protein>
    <submittedName>
        <fullName evidence="1">Uncharacterized protein</fullName>
    </submittedName>
</protein>
<dbReference type="GeneID" id="65081345"/>
<dbReference type="RefSeq" id="XP_041677431.1">
    <property type="nucleotide sequence ID" value="XM_041826222.1"/>
</dbReference>
<dbReference type="EMBL" id="FCQH01000001">
    <property type="protein sequence ID" value="CVK85173.1"/>
    <property type="molecule type" value="Genomic_DNA"/>
</dbReference>
<dbReference type="AlphaFoldDB" id="A0A1L7SL69"/>
<gene>
    <name evidence="1" type="ORF">FMAN_02073</name>
</gene>
<comment type="caution">
    <text evidence="1">The sequence shown here is derived from an EMBL/GenBank/DDBJ whole genome shotgun (WGS) entry which is preliminary data.</text>
</comment>
<evidence type="ECO:0000313" key="2">
    <source>
        <dbReference type="Proteomes" id="UP000184255"/>
    </source>
</evidence>
<dbReference type="VEuPathDB" id="FungiDB:FMAN_02073"/>
<dbReference type="Proteomes" id="UP000184255">
    <property type="component" value="Unassembled WGS sequence"/>
</dbReference>
<proteinExistence type="predicted"/>
<sequence>MNDLYVEPARQILGQLTNRRFFNPSSCPSTPDQTSIRILIRLPPDAWSDFPQASVQILPNLSVKFIAPQRSATMDKPLDLSENDRFYLFGVGCDNNDYTAKVRAAQCFYEVRKLADAQKAKLAQLGRRQFARNHAMIQGNMIKSLTDSEYSQLLLPLVTKDLTLSGLKTFILGCYTLTPGLTKDLTARGLTPLFPGLFKDVIGVVSILPDTLEEIVQLIGKICGQNHSGWSTALSNALDVVLDVVTNPRIMSQESPHEPATMPTDTGSFCDVGETGCLQVSRDALEAAMNDTIDPNEIPHAAERGRAVIQMIGADASRVEKLFENSPILDAIKTSRQWRWERLKDASSGQLQQQTNSIIALVYPNEINDISLVIKVGYMAGWEINTYLKYDSSNEQRT</sequence>
<keyword evidence="2" id="KW-1185">Reference proteome</keyword>
<name>A0A1L7SL69_FUSMA</name>
<evidence type="ECO:0000313" key="1">
    <source>
        <dbReference type="EMBL" id="CVK85173.1"/>
    </source>
</evidence>
<accession>A0A1L7SL69</accession>
<organism evidence="1 2">
    <name type="scientific">Fusarium mangiferae</name>
    <name type="common">Mango malformation disease fungus</name>
    <dbReference type="NCBI Taxonomy" id="192010"/>
    <lineage>
        <taxon>Eukaryota</taxon>
        <taxon>Fungi</taxon>
        <taxon>Dikarya</taxon>
        <taxon>Ascomycota</taxon>
        <taxon>Pezizomycotina</taxon>
        <taxon>Sordariomycetes</taxon>
        <taxon>Hypocreomycetidae</taxon>
        <taxon>Hypocreales</taxon>
        <taxon>Nectriaceae</taxon>
        <taxon>Fusarium</taxon>
        <taxon>Fusarium fujikuroi species complex</taxon>
    </lineage>
</organism>